<evidence type="ECO:0000313" key="2">
    <source>
        <dbReference type="EMBL" id="EFH10522.1"/>
    </source>
</evidence>
<accession>D5RQ64</accession>
<evidence type="ECO:0000313" key="3">
    <source>
        <dbReference type="Proteomes" id="UP000005324"/>
    </source>
</evidence>
<sequence length="142" mass="15400">MALGMSFLDSTSMRAHHNAEGAEKRAHGRERDWREALGRSRGGYGTTACVIADGRGRAIAFALAPGQAHELPLASGLLDSLPDAPGWIIGDRGYASDAFRGRFRSGRWAYVPPFHPSARMRRSPVPPGSATTVRVWRTSGRD</sequence>
<reference evidence="2 3" key="1">
    <citation type="submission" date="2010-04" db="EMBL/GenBank/DDBJ databases">
        <authorList>
            <person name="Qin X."/>
            <person name="Bachman B."/>
            <person name="Battles P."/>
            <person name="Bell A."/>
            <person name="Bess C."/>
            <person name="Bickham C."/>
            <person name="Chaboub L."/>
            <person name="Chen D."/>
            <person name="Coyle M."/>
            <person name="Deiros D.R."/>
            <person name="Dinh H."/>
            <person name="Forbes L."/>
            <person name="Fowler G."/>
            <person name="Francisco L."/>
            <person name="Fu Q."/>
            <person name="Gubbala S."/>
            <person name="Hale W."/>
            <person name="Han Y."/>
            <person name="Hemphill L."/>
            <person name="Highlander S.K."/>
            <person name="Hirani K."/>
            <person name="Hogues M."/>
            <person name="Jackson L."/>
            <person name="Jakkamsetti A."/>
            <person name="Javaid M."/>
            <person name="Jiang H."/>
            <person name="Korchina V."/>
            <person name="Kovar C."/>
            <person name="Lara F."/>
            <person name="Lee S."/>
            <person name="Mata R."/>
            <person name="Mathew T."/>
            <person name="Moen C."/>
            <person name="Morales K."/>
            <person name="Munidasa M."/>
            <person name="Nazareth L."/>
            <person name="Ngo R."/>
            <person name="Nguyen L."/>
            <person name="Okwuonu G."/>
            <person name="Ongeri F."/>
            <person name="Patil S."/>
            <person name="Petrosino J."/>
            <person name="Pham C."/>
            <person name="Pham P."/>
            <person name="Pu L.-L."/>
            <person name="Puazo M."/>
            <person name="Raj R."/>
            <person name="Reid J."/>
            <person name="Rouhana J."/>
            <person name="Saada N."/>
            <person name="Shang Y."/>
            <person name="Simmons D."/>
            <person name="Thornton R."/>
            <person name="Warren J."/>
            <person name="Weissenberger G."/>
            <person name="Zhang J."/>
            <person name="Zhang L."/>
            <person name="Zhou C."/>
            <person name="Zhu D."/>
            <person name="Muzny D."/>
            <person name="Worley K."/>
            <person name="Gibbs R."/>
        </authorList>
    </citation>
    <scope>NUCLEOTIDE SEQUENCE [LARGE SCALE GENOMIC DNA]</scope>
    <source>
        <strain evidence="2 3">ATCC 49957</strain>
    </source>
</reference>
<dbReference type="Proteomes" id="UP000005324">
    <property type="component" value="Unassembled WGS sequence"/>
</dbReference>
<dbReference type="InterPro" id="IPR002559">
    <property type="entry name" value="Transposase_11"/>
</dbReference>
<dbReference type="HOGENOM" id="CLU_1814367_0_0_5"/>
<gene>
    <name evidence="2" type="ORF">HMPREF0731_3226</name>
</gene>
<dbReference type="GO" id="GO:0006313">
    <property type="term" value="P:DNA transposition"/>
    <property type="evidence" value="ECO:0007669"/>
    <property type="project" value="InterPro"/>
</dbReference>
<proteinExistence type="predicted"/>
<dbReference type="EMBL" id="ADVL01000657">
    <property type="protein sequence ID" value="EFH10522.1"/>
    <property type="molecule type" value="Genomic_DNA"/>
</dbReference>
<organism evidence="2 3">
    <name type="scientific">Pseudoroseomonas cervicalis ATCC 49957</name>
    <dbReference type="NCBI Taxonomy" id="525371"/>
    <lineage>
        <taxon>Bacteria</taxon>
        <taxon>Pseudomonadati</taxon>
        <taxon>Pseudomonadota</taxon>
        <taxon>Alphaproteobacteria</taxon>
        <taxon>Acetobacterales</taxon>
        <taxon>Roseomonadaceae</taxon>
        <taxon>Roseomonas</taxon>
    </lineage>
</organism>
<keyword evidence="3" id="KW-1185">Reference proteome</keyword>
<name>D5RQ64_9PROT</name>
<dbReference type="GO" id="GO:0004803">
    <property type="term" value="F:transposase activity"/>
    <property type="evidence" value="ECO:0007669"/>
    <property type="project" value="InterPro"/>
</dbReference>
<dbReference type="GO" id="GO:0003677">
    <property type="term" value="F:DNA binding"/>
    <property type="evidence" value="ECO:0007669"/>
    <property type="project" value="InterPro"/>
</dbReference>
<comment type="caution">
    <text evidence="2">The sequence shown here is derived from an EMBL/GenBank/DDBJ whole genome shotgun (WGS) entry which is preliminary data.</text>
</comment>
<dbReference type="AlphaFoldDB" id="D5RQ64"/>
<protein>
    <recommendedName>
        <fullName evidence="1">Transposase IS4-like domain-containing protein</fullName>
    </recommendedName>
</protein>
<evidence type="ECO:0000259" key="1">
    <source>
        <dbReference type="Pfam" id="PF01609"/>
    </source>
</evidence>
<feature type="domain" description="Transposase IS4-like" evidence="1">
    <location>
        <begin position="7"/>
        <end position="114"/>
    </location>
</feature>
<dbReference type="Pfam" id="PF01609">
    <property type="entry name" value="DDE_Tnp_1"/>
    <property type="match status" value="1"/>
</dbReference>